<reference evidence="2 3" key="1">
    <citation type="submission" date="2023-07" db="EMBL/GenBank/DDBJ databases">
        <title>Genomic Encyclopedia of Type Strains, Phase IV (KMG-IV): sequencing the most valuable type-strain genomes for metagenomic binning, comparative biology and taxonomic classification.</title>
        <authorList>
            <person name="Goeker M."/>
        </authorList>
    </citation>
    <scope>NUCLEOTIDE SEQUENCE [LARGE SCALE GENOMIC DNA]</scope>
    <source>
        <strain evidence="2 3">DSM 23494</strain>
    </source>
</reference>
<evidence type="ECO:0000256" key="1">
    <source>
        <dbReference type="SAM" id="MobiDB-lite"/>
    </source>
</evidence>
<keyword evidence="3" id="KW-1185">Reference proteome</keyword>
<organism evidence="2 3">
    <name type="scientific">Cytobacillus purgationiresistens</name>
    <dbReference type="NCBI Taxonomy" id="863449"/>
    <lineage>
        <taxon>Bacteria</taxon>
        <taxon>Bacillati</taxon>
        <taxon>Bacillota</taxon>
        <taxon>Bacilli</taxon>
        <taxon>Bacillales</taxon>
        <taxon>Bacillaceae</taxon>
        <taxon>Cytobacillus</taxon>
    </lineage>
</organism>
<feature type="compositionally biased region" description="Low complexity" evidence="1">
    <location>
        <begin position="72"/>
        <end position="85"/>
    </location>
</feature>
<proteinExistence type="predicted"/>
<dbReference type="RefSeq" id="WP_307473973.1">
    <property type="nucleotide sequence ID" value="NZ_JAUSUB010000006.1"/>
</dbReference>
<dbReference type="GO" id="GO:0051301">
    <property type="term" value="P:cell division"/>
    <property type="evidence" value="ECO:0007669"/>
    <property type="project" value="UniProtKB-KW"/>
</dbReference>
<feature type="region of interest" description="Disordered" evidence="1">
    <location>
        <begin position="45"/>
        <end position="88"/>
    </location>
</feature>
<keyword evidence="2" id="KW-0131">Cell cycle</keyword>
<protein>
    <submittedName>
        <fullName evidence="2">FtsZ-interacting cell division protein ZipA</fullName>
    </submittedName>
</protein>
<name>A0ABU0AFD1_9BACI</name>
<gene>
    <name evidence="2" type="ORF">J2S17_001844</name>
</gene>
<feature type="compositionally biased region" description="Low complexity" evidence="1">
    <location>
        <begin position="45"/>
        <end position="64"/>
    </location>
</feature>
<evidence type="ECO:0000313" key="2">
    <source>
        <dbReference type="EMBL" id="MDQ0269972.1"/>
    </source>
</evidence>
<dbReference type="Proteomes" id="UP001238088">
    <property type="component" value="Unassembled WGS sequence"/>
</dbReference>
<accession>A0ABU0AFD1</accession>
<evidence type="ECO:0000313" key="3">
    <source>
        <dbReference type="Proteomes" id="UP001238088"/>
    </source>
</evidence>
<comment type="caution">
    <text evidence="2">The sequence shown here is derived from an EMBL/GenBank/DDBJ whole genome shotgun (WGS) entry which is preliminary data.</text>
</comment>
<dbReference type="EMBL" id="JAUSUB010000006">
    <property type="protein sequence ID" value="MDQ0269972.1"/>
    <property type="molecule type" value="Genomic_DNA"/>
</dbReference>
<keyword evidence="2" id="KW-0132">Cell division</keyword>
<sequence>MNITIEIKAPEMVNAINALAQAIGKGQAISEEPVVQFQVPNTVPAAVPTAPPVQQQQQQTQPTQPVNPPSQPVQQPQQANQGVPTSAPQYDMNQLAVAATQLMDAGKQNELLGLLGAFGAQSLMQVPQEQYGAFATKLRELGAKI</sequence>